<dbReference type="InterPro" id="IPR004367">
    <property type="entry name" value="Cyclin_C-dom"/>
</dbReference>
<evidence type="ECO:0000313" key="3">
    <source>
        <dbReference type="EMBL" id="OPJ90522.1"/>
    </source>
</evidence>
<evidence type="ECO:0000313" key="4">
    <source>
        <dbReference type="Proteomes" id="UP000190648"/>
    </source>
</evidence>
<dbReference type="Proteomes" id="UP000190648">
    <property type="component" value="Unassembled WGS sequence"/>
</dbReference>
<comment type="caution">
    <text evidence="3">The sequence shown here is derived from an EMBL/GenBank/DDBJ whole genome shotgun (WGS) entry which is preliminary data.</text>
</comment>
<feature type="region of interest" description="Disordered" evidence="1">
    <location>
        <begin position="1"/>
        <end position="43"/>
    </location>
</feature>
<reference evidence="3 4" key="1">
    <citation type="submission" date="2016-02" db="EMBL/GenBank/DDBJ databases">
        <title>Band-tailed pigeon sequencing and assembly.</title>
        <authorList>
            <person name="Soares A.E."/>
            <person name="Novak B.J."/>
            <person name="Rice E.S."/>
            <person name="O'Connell B."/>
            <person name="Chang D."/>
            <person name="Weber S."/>
            <person name="Shapiro B."/>
        </authorList>
    </citation>
    <scope>NUCLEOTIDE SEQUENCE [LARGE SCALE GENOMIC DNA]</scope>
    <source>
        <strain evidence="3">BTP2013</strain>
        <tissue evidence="3">Blood</tissue>
    </source>
</reference>
<dbReference type="STRING" id="372326.A0A1V4L1K2"/>
<accession>A0A1V4L1K2</accession>
<name>A0A1V4L1K2_PATFA</name>
<organism evidence="3 4">
    <name type="scientific">Patagioenas fasciata monilis</name>
    <dbReference type="NCBI Taxonomy" id="372326"/>
    <lineage>
        <taxon>Eukaryota</taxon>
        <taxon>Metazoa</taxon>
        <taxon>Chordata</taxon>
        <taxon>Craniata</taxon>
        <taxon>Vertebrata</taxon>
        <taxon>Euteleostomi</taxon>
        <taxon>Archelosauria</taxon>
        <taxon>Archosauria</taxon>
        <taxon>Dinosauria</taxon>
        <taxon>Saurischia</taxon>
        <taxon>Theropoda</taxon>
        <taxon>Coelurosauria</taxon>
        <taxon>Aves</taxon>
        <taxon>Neognathae</taxon>
        <taxon>Neoaves</taxon>
        <taxon>Columbimorphae</taxon>
        <taxon>Columbiformes</taxon>
        <taxon>Columbidae</taxon>
        <taxon>Patagioenas</taxon>
    </lineage>
</organism>
<keyword evidence="4" id="KW-1185">Reference proteome</keyword>
<sequence length="176" mass="19679">MELRPRPALVDIGSRVAEPRARSGGKKAAVKAAGAHGQEPGTRPVLAKALEERTREEAVKKVLSPVPKTRSQPEPIWSLSLQLPWRHLDVPHQQETLYMTVAITDRFIQTPTLQYHMSYTERDLLPVTQHIAKSAVLVNEGITRHVAIKKKYSTSKNIEISSSEELKSSYSTSYSI</sequence>
<dbReference type="SUPFAM" id="SSF47954">
    <property type="entry name" value="Cyclin-like"/>
    <property type="match status" value="1"/>
</dbReference>
<evidence type="ECO:0000259" key="2">
    <source>
        <dbReference type="Pfam" id="PF02984"/>
    </source>
</evidence>
<feature type="domain" description="Cyclin C-terminal" evidence="2">
    <location>
        <begin position="109"/>
        <end position="165"/>
    </location>
</feature>
<protein>
    <recommendedName>
        <fullName evidence="2">Cyclin C-terminal domain-containing protein</fullName>
    </recommendedName>
</protein>
<dbReference type="InterPro" id="IPR036915">
    <property type="entry name" value="Cyclin-like_sf"/>
</dbReference>
<proteinExistence type="predicted"/>
<dbReference type="AlphaFoldDB" id="A0A1V4L1K2"/>
<evidence type="ECO:0000256" key="1">
    <source>
        <dbReference type="SAM" id="MobiDB-lite"/>
    </source>
</evidence>
<dbReference type="Pfam" id="PF02984">
    <property type="entry name" value="Cyclin_C"/>
    <property type="match status" value="1"/>
</dbReference>
<dbReference type="EMBL" id="LSYS01000242">
    <property type="protein sequence ID" value="OPJ90522.1"/>
    <property type="molecule type" value="Genomic_DNA"/>
</dbReference>
<gene>
    <name evidence="3" type="ORF">AV530_008700</name>
</gene>
<dbReference type="Gene3D" id="1.10.472.10">
    <property type="entry name" value="Cyclin-like"/>
    <property type="match status" value="1"/>
</dbReference>